<dbReference type="Gene3D" id="1.10.287.110">
    <property type="entry name" value="DnaJ domain"/>
    <property type="match status" value="1"/>
</dbReference>
<feature type="transmembrane region" description="Helical" evidence="2">
    <location>
        <begin position="255"/>
        <end position="283"/>
    </location>
</feature>
<dbReference type="EMBL" id="BNJQ01000005">
    <property type="protein sequence ID" value="GHP03282.1"/>
    <property type="molecule type" value="Genomic_DNA"/>
</dbReference>
<feature type="domain" description="J" evidence="4">
    <location>
        <begin position="324"/>
        <end position="408"/>
    </location>
</feature>
<feature type="region of interest" description="Disordered" evidence="1">
    <location>
        <begin position="467"/>
        <end position="549"/>
    </location>
</feature>
<dbReference type="PANTHER" id="PTHR24074">
    <property type="entry name" value="CO-CHAPERONE PROTEIN DJLA"/>
    <property type="match status" value="1"/>
</dbReference>
<feature type="transmembrane region" description="Helical" evidence="2">
    <location>
        <begin position="109"/>
        <end position="127"/>
    </location>
</feature>
<accession>A0A830H9J5</accession>
<dbReference type="InterPro" id="IPR050817">
    <property type="entry name" value="DjlA_DnaK_co-chaperone"/>
</dbReference>
<feature type="transmembrane region" description="Helical" evidence="2">
    <location>
        <begin position="80"/>
        <end position="103"/>
    </location>
</feature>
<feature type="compositionally biased region" description="Low complexity" evidence="1">
    <location>
        <begin position="522"/>
        <end position="533"/>
    </location>
</feature>
<feature type="chain" id="PRO_5032594358" description="J domain-containing protein" evidence="3">
    <location>
        <begin position="35"/>
        <end position="610"/>
    </location>
</feature>
<evidence type="ECO:0000313" key="5">
    <source>
        <dbReference type="EMBL" id="GHP03282.1"/>
    </source>
</evidence>
<evidence type="ECO:0000313" key="6">
    <source>
        <dbReference type="Proteomes" id="UP000660262"/>
    </source>
</evidence>
<dbReference type="PROSITE" id="PS50076">
    <property type="entry name" value="DNAJ_2"/>
    <property type="match status" value="1"/>
</dbReference>
<sequence length="610" mass="66790">MAQSSSRSSSGDGFPWFRLIVLLVLSGSSQDVLSTIKTATYIFLGWGITNVGQDIAKRVLGRRLVARGELRMSQYKATPFLPLSRVIICVTGVTASFIAQLVLGGTIGAFSWFLLFTGFGIPVLTALLHPNRGLLAPVLSIVLAGLWFHHGVDELFVGLLLFHVAPALQERASRYAVQLSHKWYKFRNSRLWNEQHFPYIKYLQEKEKNKDGKDNKGGNNKKKPKQDDDDATKTENAVPRPTSPMPMPPLLSRRAAYASACVWLAVFLLVVAPMSLFAGVAYFDHTLLAPYVDEYGKDPANLPSEIALDTFQAALGCAGLKKESAYYVLGLSTRATLKDVKKKFRELSLKYHPDKVANRRKLTERQLEHAKAYFLRLQEANDELTSKGEKSKREIAEEEHKLRYDRVTDAVSRCISNVFVFGMWLLASVGSCFMTLVRRNTQADPVFVEKQRPAPDRVVALMLSKDLLNHGGGDDDDDDDDEDADDEEEQEDEGDAGDDTKSFASAQSTVKKRTGPTSRGNSSTAATSAPPGARQRRGRRAESKLDRITRQRFAGSDALSSFLGSGGSYAAAASTVASNENATPDVAATTGAAVAAAAASKGGKASKKRR</sequence>
<dbReference type="SMART" id="SM00271">
    <property type="entry name" value="DnaJ"/>
    <property type="match status" value="1"/>
</dbReference>
<dbReference type="Proteomes" id="UP000660262">
    <property type="component" value="Unassembled WGS sequence"/>
</dbReference>
<keyword evidence="2" id="KW-0812">Transmembrane</keyword>
<keyword evidence="2" id="KW-0472">Membrane</keyword>
<dbReference type="InterPro" id="IPR001623">
    <property type="entry name" value="DnaJ_domain"/>
</dbReference>
<keyword evidence="2" id="KW-1133">Transmembrane helix</keyword>
<evidence type="ECO:0000256" key="2">
    <source>
        <dbReference type="SAM" id="Phobius"/>
    </source>
</evidence>
<dbReference type="PRINTS" id="PR00625">
    <property type="entry name" value="JDOMAIN"/>
</dbReference>
<dbReference type="OrthoDB" id="10250354at2759"/>
<feature type="transmembrane region" description="Helical" evidence="2">
    <location>
        <begin position="134"/>
        <end position="152"/>
    </location>
</feature>
<comment type="caution">
    <text evidence="5">The sequence shown here is derived from an EMBL/GenBank/DDBJ whole genome shotgun (WGS) entry which is preliminary data.</text>
</comment>
<dbReference type="Pfam" id="PF00226">
    <property type="entry name" value="DnaJ"/>
    <property type="match status" value="1"/>
</dbReference>
<dbReference type="SUPFAM" id="SSF46565">
    <property type="entry name" value="Chaperone J-domain"/>
    <property type="match status" value="1"/>
</dbReference>
<keyword evidence="6" id="KW-1185">Reference proteome</keyword>
<keyword evidence="3" id="KW-0732">Signal</keyword>
<evidence type="ECO:0000256" key="1">
    <source>
        <dbReference type="SAM" id="MobiDB-lite"/>
    </source>
</evidence>
<name>A0A830H9J5_9CHLO</name>
<reference evidence="5" key="1">
    <citation type="submission" date="2020-10" db="EMBL/GenBank/DDBJ databases">
        <title>Unveiling of a novel bifunctional photoreceptor, Dualchrome1, isolated from a cosmopolitan green alga.</title>
        <authorList>
            <person name="Suzuki S."/>
            <person name="Kawachi M."/>
        </authorList>
    </citation>
    <scope>NUCLEOTIDE SEQUENCE</scope>
    <source>
        <strain evidence="5">NIES 2893</strain>
    </source>
</reference>
<evidence type="ECO:0000256" key="3">
    <source>
        <dbReference type="SAM" id="SignalP"/>
    </source>
</evidence>
<dbReference type="CDD" id="cd06257">
    <property type="entry name" value="DnaJ"/>
    <property type="match status" value="1"/>
</dbReference>
<feature type="region of interest" description="Disordered" evidence="1">
    <location>
        <begin position="208"/>
        <end position="247"/>
    </location>
</feature>
<evidence type="ECO:0000259" key="4">
    <source>
        <dbReference type="PROSITE" id="PS50076"/>
    </source>
</evidence>
<feature type="signal peptide" evidence="3">
    <location>
        <begin position="1"/>
        <end position="34"/>
    </location>
</feature>
<feature type="transmembrane region" description="Helical" evidence="2">
    <location>
        <begin position="414"/>
        <end position="437"/>
    </location>
</feature>
<gene>
    <name evidence="5" type="ORF">PPROV_000203700</name>
</gene>
<dbReference type="InterPro" id="IPR036869">
    <property type="entry name" value="J_dom_sf"/>
</dbReference>
<feature type="compositionally biased region" description="Basic and acidic residues" evidence="1">
    <location>
        <begin position="540"/>
        <end position="549"/>
    </location>
</feature>
<protein>
    <recommendedName>
        <fullName evidence="4">J domain-containing protein</fullName>
    </recommendedName>
</protein>
<feature type="compositionally biased region" description="Polar residues" evidence="1">
    <location>
        <begin position="502"/>
        <end position="521"/>
    </location>
</feature>
<feature type="compositionally biased region" description="Acidic residues" evidence="1">
    <location>
        <begin position="474"/>
        <end position="497"/>
    </location>
</feature>
<organism evidence="5 6">
    <name type="scientific">Pycnococcus provasolii</name>
    <dbReference type="NCBI Taxonomy" id="41880"/>
    <lineage>
        <taxon>Eukaryota</taxon>
        <taxon>Viridiplantae</taxon>
        <taxon>Chlorophyta</taxon>
        <taxon>Pseudoscourfieldiophyceae</taxon>
        <taxon>Pseudoscourfieldiales</taxon>
        <taxon>Pycnococcaceae</taxon>
        <taxon>Pycnococcus</taxon>
    </lineage>
</organism>
<proteinExistence type="predicted"/>
<dbReference type="AlphaFoldDB" id="A0A830H9J5"/>